<name>A0ABY6FCC0_9PSED</name>
<organism evidence="1 2">
    <name type="scientific">Pseudomonas phytophila</name>
    <dbReference type="NCBI Taxonomy" id="2867264"/>
    <lineage>
        <taxon>Bacteria</taxon>
        <taxon>Pseudomonadati</taxon>
        <taxon>Pseudomonadota</taxon>
        <taxon>Gammaproteobacteria</taxon>
        <taxon>Pseudomonadales</taxon>
        <taxon>Pseudomonadaceae</taxon>
        <taxon>Pseudomonas</taxon>
    </lineage>
</organism>
<proteinExistence type="predicted"/>
<keyword evidence="2" id="KW-1185">Reference proteome</keyword>
<evidence type="ECO:0000313" key="2">
    <source>
        <dbReference type="Proteomes" id="UP001063228"/>
    </source>
</evidence>
<evidence type="ECO:0000313" key="1">
    <source>
        <dbReference type="EMBL" id="UXZ95533.1"/>
    </source>
</evidence>
<gene>
    <name evidence="1" type="ORF">K3169_24930</name>
</gene>
<reference evidence="1" key="1">
    <citation type="submission" date="2021-08" db="EMBL/GenBank/DDBJ databases">
        <title>Complete genome sequence of Pseudomonas phytophila.</title>
        <authorList>
            <person name="Weir B.S."/>
            <person name="Templeton M.D."/>
            <person name="Arshed S."/>
            <person name="Andersen M.T."/>
            <person name="Jayaraman J."/>
        </authorList>
    </citation>
    <scope>NUCLEOTIDE SEQUENCE</scope>
    <source>
        <strain evidence="1">ICMP 23753</strain>
    </source>
</reference>
<dbReference type="EMBL" id="CP081201">
    <property type="protein sequence ID" value="UXZ95533.1"/>
    <property type="molecule type" value="Genomic_DNA"/>
</dbReference>
<sequence length="111" mass="12094">MFLTLRCLVANIRTVGAAEGCDRGVSGEMLRSLRQLLQKCISGQVIAFGLTGAVPVFLTLRCLVANIRTVGAAEGCDRGVSGEMLRSLRQLLQEMYFNQVVCILSDESRID</sequence>
<dbReference type="Proteomes" id="UP001063228">
    <property type="component" value="Chromosome"/>
</dbReference>
<protein>
    <submittedName>
        <fullName evidence="1">Uncharacterized protein</fullName>
    </submittedName>
</protein>
<dbReference type="RefSeq" id="WP_263268548.1">
    <property type="nucleotide sequence ID" value="NZ_CP081201.1"/>
</dbReference>
<accession>A0ABY6FCC0</accession>